<accession>A0A8J2WR83</accession>
<dbReference type="EMBL" id="CAKKNE010000001">
    <property type="protein sequence ID" value="CAH0364089.1"/>
    <property type="molecule type" value="Genomic_DNA"/>
</dbReference>
<dbReference type="AlphaFoldDB" id="A0A8J2WR83"/>
<evidence type="ECO:0000256" key="1">
    <source>
        <dbReference type="SAM" id="MobiDB-lite"/>
    </source>
</evidence>
<reference evidence="2" key="1">
    <citation type="submission" date="2021-11" db="EMBL/GenBank/DDBJ databases">
        <authorList>
            <consortium name="Genoscope - CEA"/>
            <person name="William W."/>
        </authorList>
    </citation>
    <scope>NUCLEOTIDE SEQUENCE</scope>
</reference>
<evidence type="ECO:0000313" key="2">
    <source>
        <dbReference type="EMBL" id="CAH0364089.1"/>
    </source>
</evidence>
<dbReference type="Gene3D" id="3.40.50.150">
    <property type="entry name" value="Vaccinia Virus protein VP39"/>
    <property type="match status" value="1"/>
</dbReference>
<gene>
    <name evidence="2" type="ORF">PECAL_1P04410</name>
</gene>
<dbReference type="Proteomes" id="UP000789595">
    <property type="component" value="Unassembled WGS sequence"/>
</dbReference>
<feature type="region of interest" description="Disordered" evidence="1">
    <location>
        <begin position="81"/>
        <end position="101"/>
    </location>
</feature>
<organism evidence="2 3">
    <name type="scientific">Pelagomonas calceolata</name>
    <dbReference type="NCBI Taxonomy" id="35677"/>
    <lineage>
        <taxon>Eukaryota</taxon>
        <taxon>Sar</taxon>
        <taxon>Stramenopiles</taxon>
        <taxon>Ochrophyta</taxon>
        <taxon>Pelagophyceae</taxon>
        <taxon>Pelagomonadales</taxon>
        <taxon>Pelagomonadaceae</taxon>
        <taxon>Pelagomonas</taxon>
    </lineage>
</organism>
<evidence type="ECO:0000313" key="3">
    <source>
        <dbReference type="Proteomes" id="UP000789595"/>
    </source>
</evidence>
<dbReference type="SUPFAM" id="SSF53335">
    <property type="entry name" value="S-adenosyl-L-methionine-dependent methyltransferases"/>
    <property type="match status" value="1"/>
</dbReference>
<keyword evidence="3" id="KW-1185">Reference proteome</keyword>
<name>A0A8J2WR83_9STRA</name>
<protein>
    <submittedName>
        <fullName evidence="2">Uncharacterized protein</fullName>
    </submittedName>
</protein>
<sequence length="203" mass="21945">MRRALFLLTTAHALDWVNPKYWQLQASTAKLVSACIGRGSTVLEVDAVDGAKNLYYLPMGCTITQWLNPQEAAKDIGPTKMAASKNGQGLETVNARDNGRKAPRLQPESFDACLMFGALARAAPRGPDAVFETCDAALRALKPDGRLVFVERTDDAELLLATALDDSDLVADCESSREHGAIIGVVTRGLDPAKKRKKSKKGF</sequence>
<comment type="caution">
    <text evidence="2">The sequence shown here is derived from an EMBL/GenBank/DDBJ whole genome shotgun (WGS) entry which is preliminary data.</text>
</comment>
<dbReference type="OrthoDB" id="10495983at2759"/>
<dbReference type="InterPro" id="IPR029063">
    <property type="entry name" value="SAM-dependent_MTases_sf"/>
</dbReference>
<proteinExistence type="predicted"/>